<keyword evidence="3" id="KW-1185">Reference proteome</keyword>
<evidence type="ECO:0000313" key="3">
    <source>
        <dbReference type="Proteomes" id="UP001497516"/>
    </source>
</evidence>
<feature type="region of interest" description="Disordered" evidence="1">
    <location>
        <begin position="751"/>
        <end position="770"/>
    </location>
</feature>
<protein>
    <recommendedName>
        <fullName evidence="4">DUF4283 domain-containing protein</fullName>
    </recommendedName>
</protein>
<dbReference type="PANTHER" id="PTHR34427:SF5">
    <property type="entry name" value="DUF4283 DOMAIN-CONTAINING PROTEIN"/>
    <property type="match status" value="1"/>
</dbReference>
<gene>
    <name evidence="2" type="ORF">LTRI10_LOCUS24160</name>
</gene>
<sequence>MSMTMCEKARERGAAGGEKAKERGAAGGAFVRGAVGVSDRGRVLSSPGSFGCDRRLQAFGSGGGSGGSKEGCSRESWFGCRRVVIQKEEAGKAAWYRMQVEEGSKGWFILLNEGHLSWLQGVLQTAVMRGWQFPSGCVKKCGDRLIHVGKKYVGSRLYLQISEQVMNGRSFKVLVPQSEQGRGWAQLISLLQDFYHFEKRGCRQSDAPDCSPPRQQVLADTTKKTYAEAVKNRGFYGAGRCSIRGKGADRFIDIEDVGVSERCELLGRSLIITFKPTAGECFVRDDAKDFKRWANRHWATDDNFDWHYFDNGKWLLSCPSVQHAVRIRGFNQCSFKNFNILISFWPEEGQKDWYDDSQWILVFGIPLHLKSIDLINLIGRFCGKLLEVDWNHWSADFIRIRVRMIDEPPSTIPVRFAGERFSIRIITAPMSAQKGRPASEADSSGELKRLASCNAPMHPMQGHMLKRPRVNQLVDTPRRADSLSAVGPGQQQLTDNVNYFAGPRRLGRKIWVRKFGPINRPPLGLSRGSACVEEDWALYRPGPTPCVQEVSVNMLRSVYQLLSRPGPRFNPAVDELGWLCSVFIPGVRPANSVAPIRNLCPPFCIISFGLTSPSSRSIYSDDPSVPVPLAITSPPSSFHSQCSDLTSPPSSPGSHFALSSSFGDFDFPSPSCVPDSQARVGSQDDFPFDAATLVATSIELSSLFKIEMEGGADNVVKLIENTAREMHQRKVRQPRSKLEMERHRLGLIEVPVSGDRRSRRRGGDEHAEPV</sequence>
<evidence type="ECO:0000256" key="1">
    <source>
        <dbReference type="SAM" id="MobiDB-lite"/>
    </source>
</evidence>
<dbReference type="PANTHER" id="PTHR34427">
    <property type="entry name" value="DUF4283 DOMAIN PROTEIN"/>
    <property type="match status" value="1"/>
</dbReference>
<reference evidence="2 3" key="1">
    <citation type="submission" date="2024-04" db="EMBL/GenBank/DDBJ databases">
        <authorList>
            <person name="Fracassetti M."/>
        </authorList>
    </citation>
    <scope>NUCLEOTIDE SEQUENCE [LARGE SCALE GENOMIC DNA]</scope>
</reference>
<evidence type="ECO:0008006" key="4">
    <source>
        <dbReference type="Google" id="ProtNLM"/>
    </source>
</evidence>
<name>A0AAV2EAD1_9ROSI</name>
<organism evidence="2 3">
    <name type="scientific">Linum trigynum</name>
    <dbReference type="NCBI Taxonomy" id="586398"/>
    <lineage>
        <taxon>Eukaryota</taxon>
        <taxon>Viridiplantae</taxon>
        <taxon>Streptophyta</taxon>
        <taxon>Embryophyta</taxon>
        <taxon>Tracheophyta</taxon>
        <taxon>Spermatophyta</taxon>
        <taxon>Magnoliopsida</taxon>
        <taxon>eudicotyledons</taxon>
        <taxon>Gunneridae</taxon>
        <taxon>Pentapetalae</taxon>
        <taxon>rosids</taxon>
        <taxon>fabids</taxon>
        <taxon>Malpighiales</taxon>
        <taxon>Linaceae</taxon>
        <taxon>Linum</taxon>
    </lineage>
</organism>
<dbReference type="AlphaFoldDB" id="A0AAV2EAD1"/>
<dbReference type="Proteomes" id="UP001497516">
    <property type="component" value="Chromosome 4"/>
</dbReference>
<proteinExistence type="predicted"/>
<feature type="compositionally biased region" description="Basic and acidic residues" evidence="1">
    <location>
        <begin position="7"/>
        <end position="21"/>
    </location>
</feature>
<feature type="region of interest" description="Disordered" evidence="1">
    <location>
        <begin position="1"/>
        <end position="21"/>
    </location>
</feature>
<accession>A0AAV2EAD1</accession>
<dbReference type="EMBL" id="OZ034817">
    <property type="protein sequence ID" value="CAL1382856.1"/>
    <property type="molecule type" value="Genomic_DNA"/>
</dbReference>
<feature type="compositionally biased region" description="Basic and acidic residues" evidence="1">
    <location>
        <begin position="761"/>
        <end position="770"/>
    </location>
</feature>
<evidence type="ECO:0000313" key="2">
    <source>
        <dbReference type="EMBL" id="CAL1382856.1"/>
    </source>
</evidence>